<dbReference type="PANTHER" id="PTHR42891:SF1">
    <property type="entry name" value="D-GLYCERO-BETA-D-MANNO-HEPTOSE-1,7-BISPHOSPHATE 7-PHOSPHATASE"/>
    <property type="match status" value="1"/>
</dbReference>
<comment type="similarity">
    <text evidence="7">Belongs to the gmhB family.</text>
</comment>
<organism evidence="10 11">
    <name type="scientific">Paenibacillus cremeus</name>
    <dbReference type="NCBI Taxonomy" id="2163881"/>
    <lineage>
        <taxon>Bacteria</taxon>
        <taxon>Bacillati</taxon>
        <taxon>Bacillota</taxon>
        <taxon>Bacilli</taxon>
        <taxon>Bacillales</taxon>
        <taxon>Paenibacillaceae</taxon>
        <taxon>Paenibacillus</taxon>
    </lineage>
</organism>
<dbReference type="Gene3D" id="3.40.50.1000">
    <property type="entry name" value="HAD superfamily/HAD-like"/>
    <property type="match status" value="1"/>
</dbReference>
<feature type="binding site" evidence="9">
    <location>
        <position position="13"/>
    </location>
    <ligand>
        <name>Mg(2+)</name>
        <dbReference type="ChEBI" id="CHEBI:18420"/>
    </ligand>
</feature>
<dbReference type="InterPro" id="IPR004446">
    <property type="entry name" value="Heptose_bisP_phosphatase"/>
</dbReference>
<dbReference type="EMBL" id="VNJI01000002">
    <property type="protein sequence ID" value="TVY11458.1"/>
    <property type="molecule type" value="Genomic_DNA"/>
</dbReference>
<dbReference type="GO" id="GO:0005975">
    <property type="term" value="P:carbohydrate metabolic process"/>
    <property type="evidence" value="ECO:0007669"/>
    <property type="project" value="InterPro"/>
</dbReference>
<dbReference type="InterPro" id="IPR023214">
    <property type="entry name" value="HAD_sf"/>
</dbReference>
<evidence type="ECO:0000256" key="7">
    <source>
        <dbReference type="PIRNR" id="PIRNR004682"/>
    </source>
</evidence>
<keyword evidence="9" id="KW-0862">Zinc</keyword>
<keyword evidence="4 7" id="KW-0378">Hydrolase</keyword>
<evidence type="ECO:0000256" key="8">
    <source>
        <dbReference type="PIRSR" id="PIRSR004682-1"/>
    </source>
</evidence>
<evidence type="ECO:0000256" key="4">
    <source>
        <dbReference type="ARBA" id="ARBA00022801"/>
    </source>
</evidence>
<dbReference type="EC" id="3.1.3.-" evidence="7"/>
<dbReference type="RefSeq" id="WP_144842649.1">
    <property type="nucleotide sequence ID" value="NZ_VNJI01000002.1"/>
</dbReference>
<evidence type="ECO:0000256" key="6">
    <source>
        <dbReference type="ARBA" id="ARBA00031828"/>
    </source>
</evidence>
<evidence type="ECO:0000256" key="3">
    <source>
        <dbReference type="ARBA" id="ARBA00022723"/>
    </source>
</evidence>
<keyword evidence="9" id="KW-0460">Magnesium</keyword>
<dbReference type="InterPro" id="IPR006549">
    <property type="entry name" value="HAD-SF_hydro_IIIA"/>
</dbReference>
<comment type="cofactor">
    <cofactor evidence="9">
        <name>Mg(2+)</name>
        <dbReference type="ChEBI" id="CHEBI:18420"/>
    </cofactor>
</comment>
<comment type="subcellular location">
    <subcellularLocation>
        <location evidence="1 7">Cytoplasm</location>
    </subcellularLocation>
</comment>
<feature type="binding site" evidence="9">
    <location>
        <position position="121"/>
    </location>
    <ligand>
        <name>Mg(2+)</name>
        <dbReference type="ChEBI" id="CHEBI:18420"/>
    </ligand>
</feature>
<gene>
    <name evidence="10" type="ORF">FPZ49_01805</name>
</gene>
<evidence type="ECO:0000256" key="5">
    <source>
        <dbReference type="ARBA" id="ARBA00023277"/>
    </source>
</evidence>
<keyword evidence="5 7" id="KW-0119">Carbohydrate metabolism</keyword>
<dbReference type="SUPFAM" id="SSF56784">
    <property type="entry name" value="HAD-like"/>
    <property type="match status" value="1"/>
</dbReference>
<feature type="binding site" evidence="9">
    <location>
        <position position="94"/>
    </location>
    <ligand>
        <name>Zn(2+)</name>
        <dbReference type="ChEBI" id="CHEBI:29105"/>
    </ligand>
</feature>
<dbReference type="PANTHER" id="PTHR42891">
    <property type="entry name" value="D-GLYCERO-BETA-D-MANNO-HEPTOSE-1,7-BISPHOSPHATE 7-PHOSPHATASE"/>
    <property type="match status" value="1"/>
</dbReference>
<feature type="active site" description="Proton donor" evidence="8">
    <location>
        <position position="13"/>
    </location>
</feature>
<feature type="binding site" evidence="9">
    <location>
        <position position="86"/>
    </location>
    <ligand>
        <name>Zn(2+)</name>
        <dbReference type="ChEBI" id="CHEBI:29105"/>
    </ligand>
</feature>
<dbReference type="NCBIfam" id="TIGR01662">
    <property type="entry name" value="HAD-SF-IIIA"/>
    <property type="match status" value="1"/>
</dbReference>
<comment type="caution">
    <text evidence="10">The sequence shown here is derived from an EMBL/GenBank/DDBJ whole genome shotgun (WGS) entry which is preliminary data.</text>
</comment>
<dbReference type="Proteomes" id="UP000317036">
    <property type="component" value="Unassembled WGS sequence"/>
</dbReference>
<dbReference type="InterPro" id="IPR036412">
    <property type="entry name" value="HAD-like_sf"/>
</dbReference>
<feature type="binding site" evidence="9">
    <location>
        <position position="15"/>
    </location>
    <ligand>
        <name>Mg(2+)</name>
        <dbReference type="ChEBI" id="CHEBI:18420"/>
    </ligand>
</feature>
<dbReference type="GO" id="GO:0005737">
    <property type="term" value="C:cytoplasm"/>
    <property type="evidence" value="ECO:0007669"/>
    <property type="project" value="UniProtKB-SubCell"/>
</dbReference>
<evidence type="ECO:0000313" key="11">
    <source>
        <dbReference type="Proteomes" id="UP000317036"/>
    </source>
</evidence>
<dbReference type="GO" id="GO:0046872">
    <property type="term" value="F:metal ion binding"/>
    <property type="evidence" value="ECO:0007669"/>
    <property type="project" value="UniProtKB-KW"/>
</dbReference>
<protein>
    <recommendedName>
        <fullName evidence="6 7">D,D-heptose 1,7-bisphosphate phosphatase</fullName>
        <ecNumber evidence="7">3.1.3.-</ecNumber>
    </recommendedName>
</protein>
<dbReference type="OrthoDB" id="9801899at2"/>
<sequence length="182" mass="19656">MKLLRDIQAVFIDRDGTIGGTGHFVHPREFAPYEKSIEAIAMLKASGLKVFAFTNQHRIARGEATVEQFQAQFAEYGFDGAYVCPHAPSEGCACHKPAPGLLHQAAEEHGLELGRCVVIGDVGSTDMLAAAAVGASKVLVRTGWGQGSLGAYRHTWAQTEPEYVADDLWAAAQWITARVCNE</sequence>
<dbReference type="Pfam" id="PF13242">
    <property type="entry name" value="Hydrolase_like"/>
    <property type="match status" value="1"/>
</dbReference>
<keyword evidence="2 7" id="KW-0963">Cytoplasm</keyword>
<dbReference type="InterPro" id="IPR006543">
    <property type="entry name" value="Histidinol-phos"/>
</dbReference>
<keyword evidence="11" id="KW-1185">Reference proteome</keyword>
<dbReference type="PIRSF" id="PIRSF004682">
    <property type="entry name" value="GmhB"/>
    <property type="match status" value="1"/>
</dbReference>
<evidence type="ECO:0000256" key="9">
    <source>
        <dbReference type="PIRSR" id="PIRSR004682-4"/>
    </source>
</evidence>
<evidence type="ECO:0000313" key="10">
    <source>
        <dbReference type="EMBL" id="TVY11458.1"/>
    </source>
</evidence>
<proteinExistence type="inferred from homology"/>
<dbReference type="NCBIfam" id="TIGR01656">
    <property type="entry name" value="Histidinol-ppas"/>
    <property type="match status" value="1"/>
</dbReference>
<dbReference type="GO" id="GO:0016791">
    <property type="term" value="F:phosphatase activity"/>
    <property type="evidence" value="ECO:0007669"/>
    <property type="project" value="InterPro"/>
</dbReference>
<name>A0A559KH99_9BACL</name>
<feature type="binding site" evidence="9">
    <location>
        <position position="92"/>
    </location>
    <ligand>
        <name>Zn(2+)</name>
        <dbReference type="ChEBI" id="CHEBI:29105"/>
    </ligand>
</feature>
<evidence type="ECO:0000256" key="1">
    <source>
        <dbReference type="ARBA" id="ARBA00004496"/>
    </source>
</evidence>
<dbReference type="AlphaFoldDB" id="A0A559KH99"/>
<comment type="cofactor">
    <cofactor evidence="9">
        <name>Zn(2+)</name>
        <dbReference type="ChEBI" id="CHEBI:29105"/>
    </cofactor>
</comment>
<evidence type="ECO:0000256" key="2">
    <source>
        <dbReference type="ARBA" id="ARBA00022490"/>
    </source>
</evidence>
<accession>A0A559KH99</accession>
<feature type="active site" description="Proton donor" evidence="8">
    <location>
        <position position="15"/>
    </location>
</feature>
<feature type="binding site" evidence="9">
    <location>
        <position position="84"/>
    </location>
    <ligand>
        <name>Zn(2+)</name>
        <dbReference type="ChEBI" id="CHEBI:29105"/>
    </ligand>
</feature>
<reference evidence="10 11" key="1">
    <citation type="submission" date="2019-07" db="EMBL/GenBank/DDBJ databases">
        <authorList>
            <person name="Kim J."/>
        </authorList>
    </citation>
    <scope>NUCLEOTIDE SEQUENCE [LARGE SCALE GENOMIC DNA]</scope>
    <source>
        <strain evidence="10 11">JC52</strain>
    </source>
</reference>
<keyword evidence="3 9" id="KW-0479">Metal-binding</keyword>